<gene>
    <name evidence="1" type="ORF">JETT_2464</name>
</gene>
<dbReference type="Proteomes" id="UP000319783">
    <property type="component" value="Unassembled WGS sequence"/>
</dbReference>
<proteinExistence type="predicted"/>
<reference evidence="1 2" key="1">
    <citation type="submission" date="2019-04" db="EMBL/GenBank/DDBJ databases">
        <title>Genome of a novel bacterium Candidatus Jettenia ecosi reconstructed from metagenome of an anammox bioreactor.</title>
        <authorList>
            <person name="Mardanov A.V."/>
            <person name="Beletsky A.V."/>
            <person name="Ravin N.V."/>
            <person name="Botchkova E.A."/>
            <person name="Litti Y.V."/>
            <person name="Nozhevnikova A.N."/>
        </authorList>
    </citation>
    <scope>NUCLEOTIDE SEQUENCE [LARGE SCALE GENOMIC DNA]</scope>
    <source>
        <strain evidence="1">J2</strain>
    </source>
</reference>
<protein>
    <submittedName>
        <fullName evidence="1">Uncharacterized protein</fullName>
    </submittedName>
</protein>
<evidence type="ECO:0000313" key="2">
    <source>
        <dbReference type="Proteomes" id="UP000319783"/>
    </source>
</evidence>
<sequence length="39" mass="4339">MSDSGKTINNFCISPLARILMSPFKKENLPLFKRGIVGD</sequence>
<name>A0A533QL13_9BACT</name>
<dbReference type="AlphaFoldDB" id="A0A533QL13"/>
<organism evidence="1 2">
    <name type="scientific">Candidatus Jettenia ecosi</name>
    <dbReference type="NCBI Taxonomy" id="2494326"/>
    <lineage>
        <taxon>Bacteria</taxon>
        <taxon>Pseudomonadati</taxon>
        <taxon>Planctomycetota</taxon>
        <taxon>Candidatus Brocadiia</taxon>
        <taxon>Candidatus Brocadiales</taxon>
        <taxon>Candidatus Brocadiaceae</taxon>
        <taxon>Candidatus Jettenia</taxon>
    </lineage>
</organism>
<dbReference type="EMBL" id="SULG01000055">
    <property type="protein sequence ID" value="TLD41260.1"/>
    <property type="molecule type" value="Genomic_DNA"/>
</dbReference>
<accession>A0A533QL13</accession>
<comment type="caution">
    <text evidence="1">The sequence shown here is derived from an EMBL/GenBank/DDBJ whole genome shotgun (WGS) entry which is preliminary data.</text>
</comment>
<evidence type="ECO:0000313" key="1">
    <source>
        <dbReference type="EMBL" id="TLD41260.1"/>
    </source>
</evidence>